<organism evidence="2 3">
    <name type="scientific">Homarus americanus</name>
    <name type="common">American lobster</name>
    <dbReference type="NCBI Taxonomy" id="6706"/>
    <lineage>
        <taxon>Eukaryota</taxon>
        <taxon>Metazoa</taxon>
        <taxon>Ecdysozoa</taxon>
        <taxon>Arthropoda</taxon>
        <taxon>Crustacea</taxon>
        <taxon>Multicrustacea</taxon>
        <taxon>Malacostraca</taxon>
        <taxon>Eumalacostraca</taxon>
        <taxon>Eucarida</taxon>
        <taxon>Decapoda</taxon>
        <taxon>Pleocyemata</taxon>
        <taxon>Astacidea</taxon>
        <taxon>Nephropoidea</taxon>
        <taxon>Nephropidae</taxon>
        <taxon>Homarus</taxon>
    </lineage>
</organism>
<protein>
    <submittedName>
        <fullName evidence="2">Uncharacterized protein</fullName>
    </submittedName>
</protein>
<feature type="region of interest" description="Disordered" evidence="1">
    <location>
        <begin position="49"/>
        <end position="82"/>
    </location>
</feature>
<gene>
    <name evidence="2" type="ORF">Hamer_G019707</name>
</gene>
<name>A0A8J5MZZ8_HOMAM</name>
<feature type="compositionally biased region" description="Basic and acidic residues" evidence="1">
    <location>
        <begin position="49"/>
        <end position="60"/>
    </location>
</feature>
<keyword evidence="3" id="KW-1185">Reference proteome</keyword>
<accession>A0A8J5MZZ8</accession>
<feature type="compositionally biased region" description="Low complexity" evidence="1">
    <location>
        <begin position="65"/>
        <end position="80"/>
    </location>
</feature>
<dbReference type="EMBL" id="JAHLQT010014926">
    <property type="protein sequence ID" value="KAG7169894.1"/>
    <property type="molecule type" value="Genomic_DNA"/>
</dbReference>
<sequence>MLGSFTVLGCGFMCGLVSLCSEYFYKRRGVEAGDRNRVNKIDKQHILKEDISKPRTDKQSRLRSSHTLISAQSSSSLQSLTDDDRHVPTLNLIPATPDYQLRH</sequence>
<reference evidence="2" key="1">
    <citation type="journal article" date="2021" name="Sci. Adv.">
        <title>The American lobster genome reveals insights on longevity, neural, and immune adaptations.</title>
        <authorList>
            <person name="Polinski J.M."/>
            <person name="Zimin A.V."/>
            <person name="Clark K.F."/>
            <person name="Kohn A.B."/>
            <person name="Sadowski N."/>
            <person name="Timp W."/>
            <person name="Ptitsyn A."/>
            <person name="Khanna P."/>
            <person name="Romanova D.Y."/>
            <person name="Williams P."/>
            <person name="Greenwood S.J."/>
            <person name="Moroz L.L."/>
            <person name="Walt D.R."/>
            <person name="Bodnar A.G."/>
        </authorList>
    </citation>
    <scope>NUCLEOTIDE SEQUENCE</scope>
    <source>
        <strain evidence="2">GMGI-L3</strain>
    </source>
</reference>
<proteinExistence type="predicted"/>
<dbReference type="Proteomes" id="UP000747542">
    <property type="component" value="Unassembled WGS sequence"/>
</dbReference>
<dbReference type="AlphaFoldDB" id="A0A8J5MZZ8"/>
<comment type="caution">
    <text evidence="2">The sequence shown here is derived from an EMBL/GenBank/DDBJ whole genome shotgun (WGS) entry which is preliminary data.</text>
</comment>
<evidence type="ECO:0000256" key="1">
    <source>
        <dbReference type="SAM" id="MobiDB-lite"/>
    </source>
</evidence>
<evidence type="ECO:0000313" key="2">
    <source>
        <dbReference type="EMBL" id="KAG7169894.1"/>
    </source>
</evidence>
<evidence type="ECO:0000313" key="3">
    <source>
        <dbReference type="Proteomes" id="UP000747542"/>
    </source>
</evidence>